<dbReference type="FunFam" id="3.40.50.10050:FF:000001">
    <property type="entry name" value="Translation initiation factor IF-2"/>
    <property type="match status" value="1"/>
</dbReference>
<dbReference type="InterPro" id="IPR053905">
    <property type="entry name" value="EF-G-like_DII"/>
</dbReference>
<comment type="subcellular location">
    <subcellularLocation>
        <location evidence="7">Cytoplasm</location>
    </subcellularLocation>
</comment>
<feature type="binding site" evidence="7">
    <location>
        <begin position="416"/>
        <end position="423"/>
    </location>
    <ligand>
        <name>GTP</name>
        <dbReference type="ChEBI" id="CHEBI:37565"/>
    </ligand>
</feature>
<dbReference type="EMBL" id="JSWE01000124">
    <property type="protein sequence ID" value="KIE04935.1"/>
    <property type="molecule type" value="Genomic_DNA"/>
</dbReference>
<feature type="binding site" evidence="7">
    <location>
        <begin position="517"/>
        <end position="520"/>
    </location>
    <ligand>
        <name>GTP</name>
        <dbReference type="ChEBI" id="CHEBI:37565"/>
    </ligand>
</feature>
<dbReference type="InterPro" id="IPR009000">
    <property type="entry name" value="Transl_B-barrel_sf"/>
</dbReference>
<evidence type="ECO:0000256" key="2">
    <source>
        <dbReference type="ARBA" id="ARBA00020675"/>
    </source>
</evidence>
<dbReference type="InterPro" id="IPR000178">
    <property type="entry name" value="TF_IF2_bacterial-like"/>
</dbReference>
<protein>
    <recommendedName>
        <fullName evidence="2 7">Translation initiation factor IF-2</fullName>
    </recommendedName>
</protein>
<keyword evidence="7" id="KW-0963">Cytoplasm</keyword>
<feature type="region of interest" description="Disordered" evidence="9">
    <location>
        <begin position="1"/>
        <end position="26"/>
    </location>
</feature>
<keyword evidence="4 7" id="KW-0547">Nucleotide-binding</keyword>
<name>A0A0C1QY17_9RICK</name>
<evidence type="ECO:0000256" key="8">
    <source>
        <dbReference type="RuleBase" id="RU000644"/>
    </source>
</evidence>
<comment type="similarity">
    <text evidence="1 7 8">Belongs to the TRAFAC class translation factor GTPase superfamily. Classic translation factor GTPase family. IF-2 subfamily.</text>
</comment>
<feature type="compositionally biased region" description="Basic and acidic residues" evidence="9">
    <location>
        <begin position="211"/>
        <end position="236"/>
    </location>
</feature>
<dbReference type="PATRIC" id="fig|86105.3.peg.1099"/>
<dbReference type="Gene3D" id="3.40.50.10050">
    <property type="entry name" value="Translation initiation factor IF- 2, domain 3"/>
    <property type="match status" value="1"/>
</dbReference>
<dbReference type="Proteomes" id="UP000031258">
    <property type="component" value="Unassembled WGS sequence"/>
</dbReference>
<dbReference type="Pfam" id="PF11987">
    <property type="entry name" value="IF-2"/>
    <property type="match status" value="1"/>
</dbReference>
<dbReference type="InterPro" id="IPR006847">
    <property type="entry name" value="IF2_N"/>
</dbReference>
<dbReference type="SUPFAM" id="SSF50447">
    <property type="entry name" value="Translation proteins"/>
    <property type="match status" value="2"/>
</dbReference>
<keyword evidence="3 7" id="KW-0396">Initiation factor</keyword>
<dbReference type="PROSITE" id="PS01176">
    <property type="entry name" value="IF2"/>
    <property type="match status" value="1"/>
</dbReference>
<evidence type="ECO:0000259" key="10">
    <source>
        <dbReference type="PROSITE" id="PS51722"/>
    </source>
</evidence>
<dbReference type="PROSITE" id="PS51722">
    <property type="entry name" value="G_TR_2"/>
    <property type="match status" value="1"/>
</dbReference>
<dbReference type="Gene3D" id="2.40.30.10">
    <property type="entry name" value="Translation factors"/>
    <property type="match status" value="2"/>
</dbReference>
<sequence>MSDNKDQFTGKKTLTLKSGTLGLSNAGGKLGVSGGVQIKNRPAQQPVTHSKGTVVVVTKARGSTKAAPKQKVSNYGTDELDGLTLEERERRVEVLRQAEIDKKREQERLKEEEKIRLEQQELISKAKKEAEEAAANKARKEKEEEEKVVVVEPEPVVEKVEENISPEEQKRIAQEKQRHEEEAKKRSNELKAILLTKGKVKNLNTIGASLKPKEEKQPETEVKKDTVGVADKETKPADTNIKPGIIIAKKKTKAEIEEEEKFTAPVKKAEPDKRVNKKLSVAQVMMMDQEDGTFRRNKSSSPFKKSKDKFKRNFDAPKDKEKVFREVILPDVISVQELANRMSEKAADVIKALMKMGMMVTLNQSIDADTAELIATEFGHKVKRVTAEDIEKSLLSEIEDSPESLKTRPPVVTVMGHVDHGKTSLLDALRSTDVVGGEAGGITQHIGAYQVKLESGHYITFLDTPGHEAFTAMRSRGAKATDIVVLVVAADDGIMQQTVEAINHAKAAEVPIIVAINKIDKPDADVNRVKNELLIHGLVPEDMGGDTIVVEVSAKKRINLDKLEESILLQAEVMDLKANPDRLAKGVVIEAQVDKGRGVATTLLVQNGTLRNGDFIVAGTAYGKVKALNNDKRQRTTEAGPSTPVEVLGLNEAPIAGDEFIITANEKLSKEIAEFRINKEKERALISSRKTSLEQLFLKAKNSHFKEFNIIIKADVQGSVEAISNSLMKLSTEEIQVKLLHMGVGGITESDITLANASEAFIVGFNVRANNLARDLARKHGVEIRYYSVIYNLVDDVKAAMSGMLSPTIKEHILGYVDIKEVFDLSKFGKVAGCYVTEGMIKKQANARLIRDNVVIFDGKLKALKRFKDDVKEVRTGFECGMSFENYEDIKPGDKVEAYELIEEARTL</sequence>
<evidence type="ECO:0000256" key="4">
    <source>
        <dbReference type="ARBA" id="ARBA00022741"/>
    </source>
</evidence>
<dbReference type="InterPro" id="IPR000795">
    <property type="entry name" value="T_Tr_GTP-bd_dom"/>
</dbReference>
<gene>
    <name evidence="11" type="primary">infB_2</name>
    <name evidence="7" type="synonym">infB</name>
    <name evidence="11" type="ORF">NF27_EY00310</name>
</gene>
<evidence type="ECO:0000256" key="7">
    <source>
        <dbReference type="HAMAP-Rule" id="MF_00100"/>
    </source>
</evidence>
<dbReference type="HAMAP" id="MF_00100_B">
    <property type="entry name" value="IF_2_B"/>
    <property type="match status" value="1"/>
</dbReference>
<dbReference type="GO" id="GO:0005737">
    <property type="term" value="C:cytoplasm"/>
    <property type="evidence" value="ECO:0007669"/>
    <property type="project" value="UniProtKB-SubCell"/>
</dbReference>
<feature type="binding site" evidence="7">
    <location>
        <begin position="463"/>
        <end position="467"/>
    </location>
    <ligand>
        <name>GTP</name>
        <dbReference type="ChEBI" id="CHEBI:37565"/>
    </ligand>
</feature>
<comment type="function">
    <text evidence="7 8">One of the essential components for the initiation of protein synthesis. Protects formylmethionyl-tRNA from spontaneous hydrolysis and promotes its binding to the 30S ribosomal subunits. Also involved in the hydrolysis of GTP during the formation of the 70S ribosomal complex.</text>
</comment>
<dbReference type="CDD" id="cd03692">
    <property type="entry name" value="mtIF2_IVc"/>
    <property type="match status" value="1"/>
</dbReference>
<evidence type="ECO:0000313" key="11">
    <source>
        <dbReference type="EMBL" id="KIE04935.1"/>
    </source>
</evidence>
<proteinExistence type="inferred from homology"/>
<dbReference type="FunFam" id="3.40.50.300:FF:000019">
    <property type="entry name" value="Translation initiation factor IF-2"/>
    <property type="match status" value="1"/>
</dbReference>
<dbReference type="RefSeq" id="WP_039456922.1">
    <property type="nucleotide sequence ID" value="NZ_JSWE01000124.1"/>
</dbReference>
<evidence type="ECO:0000256" key="6">
    <source>
        <dbReference type="ARBA" id="ARBA00023134"/>
    </source>
</evidence>
<dbReference type="PANTHER" id="PTHR43381:SF5">
    <property type="entry name" value="TR-TYPE G DOMAIN-CONTAINING PROTEIN"/>
    <property type="match status" value="1"/>
</dbReference>
<feature type="compositionally biased region" description="Basic and acidic residues" evidence="9">
    <location>
        <begin position="138"/>
        <end position="149"/>
    </location>
</feature>
<evidence type="ECO:0000256" key="9">
    <source>
        <dbReference type="SAM" id="MobiDB-lite"/>
    </source>
</evidence>
<evidence type="ECO:0000256" key="5">
    <source>
        <dbReference type="ARBA" id="ARBA00022917"/>
    </source>
</evidence>
<dbReference type="Gene3D" id="3.40.50.300">
    <property type="entry name" value="P-loop containing nucleotide triphosphate hydrolases"/>
    <property type="match status" value="1"/>
</dbReference>
<organism evidence="11 12">
    <name type="scientific">Candidatus Jidaibacter acanthamoebae</name>
    <dbReference type="NCBI Taxonomy" id="86105"/>
    <lineage>
        <taxon>Bacteria</taxon>
        <taxon>Pseudomonadati</taxon>
        <taxon>Pseudomonadota</taxon>
        <taxon>Alphaproteobacteria</taxon>
        <taxon>Rickettsiales</taxon>
        <taxon>Candidatus Midichloriaceae</taxon>
        <taxon>Candidatus Jidaibacter</taxon>
    </lineage>
</organism>
<dbReference type="GO" id="GO:0003924">
    <property type="term" value="F:GTPase activity"/>
    <property type="evidence" value="ECO:0007669"/>
    <property type="project" value="UniProtKB-UniRule"/>
</dbReference>
<dbReference type="PANTHER" id="PTHR43381">
    <property type="entry name" value="TRANSLATION INITIATION FACTOR IF-2-RELATED"/>
    <property type="match status" value="1"/>
</dbReference>
<dbReference type="CDD" id="cd01887">
    <property type="entry name" value="IF2_eIF5B"/>
    <property type="match status" value="1"/>
</dbReference>
<feature type="region of interest" description="Disordered" evidence="9">
    <location>
        <begin position="127"/>
        <end position="186"/>
    </location>
</feature>
<dbReference type="InterPro" id="IPR036925">
    <property type="entry name" value="TIF_IF2_dom3_sf"/>
</dbReference>
<feature type="domain" description="Tr-type G" evidence="10">
    <location>
        <begin position="407"/>
        <end position="577"/>
    </location>
</feature>
<keyword evidence="12" id="KW-1185">Reference proteome</keyword>
<dbReference type="SUPFAM" id="SSF52540">
    <property type="entry name" value="P-loop containing nucleoside triphosphate hydrolases"/>
    <property type="match status" value="1"/>
</dbReference>
<evidence type="ECO:0000256" key="1">
    <source>
        <dbReference type="ARBA" id="ARBA00007733"/>
    </source>
</evidence>
<dbReference type="FunFam" id="2.40.30.10:FF:000008">
    <property type="entry name" value="Translation initiation factor IF-2"/>
    <property type="match status" value="1"/>
</dbReference>
<evidence type="ECO:0000313" key="12">
    <source>
        <dbReference type="Proteomes" id="UP000031258"/>
    </source>
</evidence>
<keyword evidence="6 7" id="KW-0342">GTP-binding</keyword>
<dbReference type="GO" id="GO:0005525">
    <property type="term" value="F:GTP binding"/>
    <property type="evidence" value="ECO:0007669"/>
    <property type="project" value="UniProtKB-KW"/>
</dbReference>
<dbReference type="InterPro" id="IPR005225">
    <property type="entry name" value="Small_GTP-bd"/>
</dbReference>
<dbReference type="OrthoDB" id="9811804at2"/>
<comment type="caution">
    <text evidence="11">The sequence shown here is derived from an EMBL/GenBank/DDBJ whole genome shotgun (WGS) entry which is preliminary data.</text>
</comment>
<dbReference type="CDD" id="cd03702">
    <property type="entry name" value="IF2_mtIF2_II"/>
    <property type="match status" value="1"/>
</dbReference>
<dbReference type="InterPro" id="IPR044145">
    <property type="entry name" value="IF2_II"/>
</dbReference>
<dbReference type="SUPFAM" id="SSF52156">
    <property type="entry name" value="Initiation factor IF2/eIF5b, domain 3"/>
    <property type="match status" value="1"/>
</dbReference>
<feature type="compositionally biased region" description="Low complexity" evidence="9">
    <location>
        <begin position="10"/>
        <end position="24"/>
    </location>
</feature>
<feature type="region of interest" description="Disordered" evidence="9">
    <location>
        <begin position="207"/>
        <end position="238"/>
    </location>
</feature>
<dbReference type="Pfam" id="PF00009">
    <property type="entry name" value="GTP_EFTU"/>
    <property type="match status" value="1"/>
</dbReference>
<evidence type="ECO:0000256" key="3">
    <source>
        <dbReference type="ARBA" id="ARBA00022540"/>
    </source>
</evidence>
<accession>A0A0C1QY17</accession>
<comment type="caution">
    <text evidence="7">Lacks conserved residue(s) required for the propagation of feature annotation.</text>
</comment>
<dbReference type="Pfam" id="PF04760">
    <property type="entry name" value="IF2_N"/>
    <property type="match status" value="1"/>
</dbReference>
<reference evidence="11 12" key="1">
    <citation type="submission" date="2014-11" db="EMBL/GenBank/DDBJ databases">
        <title>A Rickettsiales Symbiont of Amoebae With Ancient Features.</title>
        <authorList>
            <person name="Schulz F."/>
            <person name="Martijn J."/>
            <person name="Wascher F."/>
            <person name="Kostanjsek R."/>
            <person name="Ettema T.J."/>
            <person name="Horn M."/>
        </authorList>
    </citation>
    <scope>NUCLEOTIDE SEQUENCE [LARGE SCALE GENOMIC DNA]</scope>
    <source>
        <strain evidence="11 12">UWC36</strain>
    </source>
</reference>
<keyword evidence="5 7" id="KW-0648">Protein biosynthesis</keyword>
<dbReference type="InterPro" id="IPR015760">
    <property type="entry name" value="TIF_IF2"/>
</dbReference>
<dbReference type="NCBIfam" id="TIGR00231">
    <property type="entry name" value="small_GTP"/>
    <property type="match status" value="1"/>
</dbReference>
<dbReference type="InterPro" id="IPR023115">
    <property type="entry name" value="TIF_IF2_dom3"/>
</dbReference>
<dbReference type="NCBIfam" id="TIGR00487">
    <property type="entry name" value="IF-2"/>
    <property type="match status" value="1"/>
</dbReference>
<dbReference type="GO" id="GO:0003743">
    <property type="term" value="F:translation initiation factor activity"/>
    <property type="evidence" value="ECO:0007669"/>
    <property type="project" value="UniProtKB-UniRule"/>
</dbReference>
<dbReference type="FunFam" id="2.40.30.10:FF:000007">
    <property type="entry name" value="Translation initiation factor IF-2"/>
    <property type="match status" value="1"/>
</dbReference>
<dbReference type="Pfam" id="PF22042">
    <property type="entry name" value="EF-G_D2"/>
    <property type="match status" value="1"/>
</dbReference>
<dbReference type="STRING" id="86105.NF27_EY00310"/>
<dbReference type="InterPro" id="IPR027417">
    <property type="entry name" value="P-loop_NTPase"/>
</dbReference>
<dbReference type="AlphaFoldDB" id="A0A0C1QY17"/>
<feature type="compositionally biased region" description="Basic and acidic residues" evidence="9">
    <location>
        <begin position="156"/>
        <end position="186"/>
    </location>
</feature>